<evidence type="ECO:0000313" key="5">
    <source>
        <dbReference type="Proteomes" id="UP001199795"/>
    </source>
</evidence>
<dbReference type="InterPro" id="IPR013762">
    <property type="entry name" value="Integrase-like_cat_sf"/>
</dbReference>
<dbReference type="RefSeq" id="WP_237240804.1">
    <property type="nucleotide sequence ID" value="NZ_JAKKDU010000020.1"/>
</dbReference>
<dbReference type="AlphaFoldDB" id="A0AAE3ESK2"/>
<gene>
    <name evidence="4" type="ORF">L3X37_14060</name>
</gene>
<dbReference type="SUPFAM" id="SSF56349">
    <property type="entry name" value="DNA breaking-rejoining enzymes"/>
    <property type="match status" value="1"/>
</dbReference>
<dbReference type="EMBL" id="JAKKDU010000020">
    <property type="protein sequence ID" value="MCF7569474.1"/>
    <property type="molecule type" value="Genomic_DNA"/>
</dbReference>
<dbReference type="Proteomes" id="UP001199795">
    <property type="component" value="Unassembled WGS sequence"/>
</dbReference>
<evidence type="ECO:0000313" key="4">
    <source>
        <dbReference type="EMBL" id="MCF7569474.1"/>
    </source>
</evidence>
<keyword evidence="1" id="KW-0238">DNA-binding</keyword>
<accession>A0AAE3ESK2</accession>
<comment type="caution">
    <text evidence="4">The sequence shown here is derived from an EMBL/GenBank/DDBJ whole genome shotgun (WGS) entry which is preliminary data.</text>
</comment>
<dbReference type="InterPro" id="IPR025269">
    <property type="entry name" value="SAM-like_dom"/>
</dbReference>
<evidence type="ECO:0000256" key="1">
    <source>
        <dbReference type="ARBA" id="ARBA00023125"/>
    </source>
</evidence>
<dbReference type="Gene3D" id="1.10.443.10">
    <property type="entry name" value="Intergrase catalytic core"/>
    <property type="match status" value="1"/>
</dbReference>
<dbReference type="Gene3D" id="1.10.150.130">
    <property type="match status" value="1"/>
</dbReference>
<sequence>MATVNFLYRSTKDKANLNLRLLFRNLNISSKIKDKETGLLIDVPYTDFVIGAKTKYEVTKHYWTKQHNRKRLNDVDLENFQTDTIKELNKIKNHILTAFNSVSPDEVTKEWLQMQIDYYYNPPKKESVIPTNLIDYIDYYIDCRKDELKETSIKKFKVIKHKLERFEIYRKKQILIIEIDDDFKNEFVDYQKEQLYSKNTRQREFVFIKTFCKHAKFKGIEVNPQLESLSLERDDDIQKIYLTFEDLIKIENIDKDKLTESLNNTKDWLIISAYLGQRISDFMHFTDKQIRVEDGKHLLEFTQKKTNKLTTIPVHPKVIEILNKRNGKFPYSISDQKYNDYIKEVCKLAELNEPTKGSKLIETETDSGIFRKKTGIYKKWELVTSHIGRRSFATNFYGKIPTSYLINITNHATESQFLSYVGKSNKDLAKETFKYF</sequence>
<protein>
    <submittedName>
        <fullName evidence="4">Site-specific integrase</fullName>
    </submittedName>
</protein>
<dbReference type="GO" id="GO:0006310">
    <property type="term" value="P:DNA recombination"/>
    <property type="evidence" value="ECO:0007669"/>
    <property type="project" value="UniProtKB-KW"/>
</dbReference>
<evidence type="ECO:0000256" key="2">
    <source>
        <dbReference type="ARBA" id="ARBA00023172"/>
    </source>
</evidence>
<name>A0AAE3ESK2_9FLAO</name>
<dbReference type="InterPro" id="IPR011010">
    <property type="entry name" value="DNA_brk_join_enz"/>
</dbReference>
<reference evidence="4" key="1">
    <citation type="submission" date="2022-01" db="EMBL/GenBank/DDBJ databases">
        <title>Draft genome sequence of Sabulilitoribacter arenilitoris KCTC 52401.</title>
        <authorList>
            <person name="Oh J.-S."/>
        </authorList>
    </citation>
    <scope>NUCLEOTIDE SEQUENCE</scope>
    <source>
        <strain evidence="4">HMF6543</strain>
    </source>
</reference>
<dbReference type="Pfam" id="PF13102">
    <property type="entry name" value="Phage_int_SAM_5"/>
    <property type="match status" value="1"/>
</dbReference>
<keyword evidence="5" id="KW-1185">Reference proteome</keyword>
<proteinExistence type="predicted"/>
<feature type="domain" description="Phage integrase SAM-like" evidence="3">
    <location>
        <begin position="132"/>
        <end position="220"/>
    </location>
</feature>
<dbReference type="GO" id="GO:0015074">
    <property type="term" value="P:DNA integration"/>
    <property type="evidence" value="ECO:0007669"/>
    <property type="project" value="InterPro"/>
</dbReference>
<evidence type="ECO:0000259" key="3">
    <source>
        <dbReference type="Pfam" id="PF13102"/>
    </source>
</evidence>
<dbReference type="GO" id="GO:0003677">
    <property type="term" value="F:DNA binding"/>
    <property type="evidence" value="ECO:0007669"/>
    <property type="project" value="UniProtKB-KW"/>
</dbReference>
<dbReference type="InterPro" id="IPR010998">
    <property type="entry name" value="Integrase_recombinase_N"/>
</dbReference>
<organism evidence="4 5">
    <name type="scientific">Wocania arenilitoris</name>
    <dbReference type="NCBI Taxonomy" id="2044858"/>
    <lineage>
        <taxon>Bacteria</taxon>
        <taxon>Pseudomonadati</taxon>
        <taxon>Bacteroidota</taxon>
        <taxon>Flavobacteriia</taxon>
        <taxon>Flavobacteriales</taxon>
        <taxon>Flavobacteriaceae</taxon>
        <taxon>Wocania</taxon>
    </lineage>
</organism>
<keyword evidence="2" id="KW-0233">DNA recombination</keyword>